<dbReference type="SMART" id="SM00418">
    <property type="entry name" value="HTH_ARSR"/>
    <property type="match status" value="1"/>
</dbReference>
<protein>
    <submittedName>
        <fullName evidence="5">DNA-binding transcriptional ArsR family regulator</fullName>
    </submittedName>
</protein>
<dbReference type="PROSITE" id="PS50987">
    <property type="entry name" value="HTH_ARSR_2"/>
    <property type="match status" value="1"/>
</dbReference>
<dbReference type="Pfam" id="PF12840">
    <property type="entry name" value="HTH_20"/>
    <property type="match status" value="1"/>
</dbReference>
<dbReference type="OrthoDB" id="9802016at2"/>
<dbReference type="EMBL" id="SLUN01000007">
    <property type="protein sequence ID" value="TCL71674.1"/>
    <property type="molecule type" value="Genomic_DNA"/>
</dbReference>
<dbReference type="NCBIfam" id="NF033788">
    <property type="entry name" value="HTH_metalloreg"/>
    <property type="match status" value="1"/>
</dbReference>
<evidence type="ECO:0000259" key="4">
    <source>
        <dbReference type="PROSITE" id="PS50987"/>
    </source>
</evidence>
<gene>
    <name evidence="5" type="ORF">EDC14_1007138</name>
</gene>
<dbReference type="RefSeq" id="WP_132013810.1">
    <property type="nucleotide sequence ID" value="NZ_SLUN01000007.1"/>
</dbReference>
<keyword evidence="1" id="KW-0805">Transcription regulation</keyword>
<keyword evidence="2 5" id="KW-0238">DNA-binding</keyword>
<keyword evidence="6" id="KW-1185">Reference proteome</keyword>
<dbReference type="InterPro" id="IPR001845">
    <property type="entry name" value="HTH_ArsR_DNA-bd_dom"/>
</dbReference>
<proteinExistence type="predicted"/>
<sequence length="99" mass="11089">MRNLNDMTEYIEKAELLKTVAHPVRLCIVQGLMEQGECNVNHMQSCLHIPQSTISQHLAKMRSGGVLKCRREGVEVYYQVANEVICQVVRALFSKSGGA</sequence>
<feature type="domain" description="HTH arsR-type" evidence="4">
    <location>
        <begin position="4"/>
        <end position="99"/>
    </location>
</feature>
<name>A0A4R1RYS8_HYDET</name>
<evidence type="ECO:0000256" key="3">
    <source>
        <dbReference type="ARBA" id="ARBA00023163"/>
    </source>
</evidence>
<dbReference type="GO" id="GO:0003677">
    <property type="term" value="F:DNA binding"/>
    <property type="evidence" value="ECO:0007669"/>
    <property type="project" value="UniProtKB-KW"/>
</dbReference>
<dbReference type="AlphaFoldDB" id="A0A4R1RYS8"/>
<evidence type="ECO:0000313" key="6">
    <source>
        <dbReference type="Proteomes" id="UP000295008"/>
    </source>
</evidence>
<organism evidence="5 6">
    <name type="scientific">Hydrogenispora ethanolica</name>
    <dbReference type="NCBI Taxonomy" id="1082276"/>
    <lineage>
        <taxon>Bacteria</taxon>
        <taxon>Bacillati</taxon>
        <taxon>Bacillota</taxon>
        <taxon>Hydrogenispora</taxon>
    </lineage>
</organism>
<dbReference type="CDD" id="cd00090">
    <property type="entry name" value="HTH_ARSR"/>
    <property type="match status" value="1"/>
</dbReference>
<accession>A0A4R1RYS8</accession>
<dbReference type="InterPro" id="IPR036390">
    <property type="entry name" value="WH_DNA-bd_sf"/>
</dbReference>
<dbReference type="Gene3D" id="1.10.10.10">
    <property type="entry name" value="Winged helix-like DNA-binding domain superfamily/Winged helix DNA-binding domain"/>
    <property type="match status" value="1"/>
</dbReference>
<keyword evidence="3" id="KW-0804">Transcription</keyword>
<dbReference type="InterPro" id="IPR011991">
    <property type="entry name" value="ArsR-like_HTH"/>
</dbReference>
<dbReference type="InterPro" id="IPR051011">
    <property type="entry name" value="Metal_resp_trans_reg"/>
</dbReference>
<dbReference type="PRINTS" id="PR00778">
    <property type="entry name" value="HTHARSR"/>
</dbReference>
<dbReference type="SUPFAM" id="SSF46785">
    <property type="entry name" value="Winged helix' DNA-binding domain"/>
    <property type="match status" value="1"/>
</dbReference>
<dbReference type="Proteomes" id="UP000295008">
    <property type="component" value="Unassembled WGS sequence"/>
</dbReference>
<dbReference type="PANTHER" id="PTHR43132">
    <property type="entry name" value="ARSENICAL RESISTANCE OPERON REPRESSOR ARSR-RELATED"/>
    <property type="match status" value="1"/>
</dbReference>
<evidence type="ECO:0000256" key="1">
    <source>
        <dbReference type="ARBA" id="ARBA00023015"/>
    </source>
</evidence>
<dbReference type="GO" id="GO:0003700">
    <property type="term" value="F:DNA-binding transcription factor activity"/>
    <property type="evidence" value="ECO:0007669"/>
    <property type="project" value="InterPro"/>
</dbReference>
<dbReference type="PANTHER" id="PTHR43132:SF2">
    <property type="entry name" value="ARSENICAL RESISTANCE OPERON REPRESSOR ARSR-RELATED"/>
    <property type="match status" value="1"/>
</dbReference>
<comment type="caution">
    <text evidence="5">The sequence shown here is derived from an EMBL/GenBank/DDBJ whole genome shotgun (WGS) entry which is preliminary data.</text>
</comment>
<reference evidence="5 6" key="1">
    <citation type="submission" date="2019-03" db="EMBL/GenBank/DDBJ databases">
        <title>Genomic Encyclopedia of Type Strains, Phase IV (KMG-IV): sequencing the most valuable type-strain genomes for metagenomic binning, comparative biology and taxonomic classification.</title>
        <authorList>
            <person name="Goeker M."/>
        </authorList>
    </citation>
    <scope>NUCLEOTIDE SEQUENCE [LARGE SCALE GENOMIC DNA]</scope>
    <source>
        <strain evidence="5 6">LX-B</strain>
    </source>
</reference>
<evidence type="ECO:0000313" key="5">
    <source>
        <dbReference type="EMBL" id="TCL71674.1"/>
    </source>
</evidence>
<evidence type="ECO:0000256" key="2">
    <source>
        <dbReference type="ARBA" id="ARBA00023125"/>
    </source>
</evidence>
<dbReference type="InterPro" id="IPR036388">
    <property type="entry name" value="WH-like_DNA-bd_sf"/>
</dbReference>